<dbReference type="PROSITE" id="PS51485">
    <property type="entry name" value="PHYTOCYANIN"/>
    <property type="match status" value="1"/>
</dbReference>
<dbReference type="Gene3D" id="2.60.40.420">
    <property type="entry name" value="Cupredoxins - blue copper proteins"/>
    <property type="match status" value="1"/>
</dbReference>
<dbReference type="SUPFAM" id="SSF49503">
    <property type="entry name" value="Cupredoxins"/>
    <property type="match status" value="1"/>
</dbReference>
<keyword evidence="14" id="KW-1185">Reference proteome</keyword>
<evidence type="ECO:0000256" key="7">
    <source>
        <dbReference type="ARBA" id="ARBA00023180"/>
    </source>
</evidence>
<dbReference type="InterPro" id="IPR039391">
    <property type="entry name" value="Phytocyanin-like"/>
</dbReference>
<dbReference type="Proteomes" id="UP000187609">
    <property type="component" value="Unassembled WGS sequence"/>
</dbReference>
<dbReference type="STRING" id="49451.A0A314KJX6"/>
<evidence type="ECO:0000259" key="12">
    <source>
        <dbReference type="PROSITE" id="PS51485"/>
    </source>
</evidence>
<dbReference type="GO" id="GO:0009055">
    <property type="term" value="F:electron transfer activity"/>
    <property type="evidence" value="ECO:0007669"/>
    <property type="project" value="InterPro"/>
</dbReference>
<name>A0A314KJX6_NICAT</name>
<evidence type="ECO:0000256" key="10">
    <source>
        <dbReference type="SAM" id="MobiDB-lite"/>
    </source>
</evidence>
<accession>A0A314KJX6</accession>
<evidence type="ECO:0000256" key="3">
    <source>
        <dbReference type="ARBA" id="ARBA00022622"/>
    </source>
</evidence>
<dbReference type="CDD" id="cd11019">
    <property type="entry name" value="OsENODL1_like"/>
    <property type="match status" value="1"/>
</dbReference>
<comment type="similarity">
    <text evidence="9">Belongs to the early nodulin-like (ENODL) family.</text>
</comment>
<gene>
    <name evidence="13" type="ORF">A4A49_28778</name>
</gene>
<evidence type="ECO:0000256" key="9">
    <source>
        <dbReference type="ARBA" id="ARBA00035011"/>
    </source>
</evidence>
<dbReference type="InterPro" id="IPR003245">
    <property type="entry name" value="Phytocyanin_dom"/>
</dbReference>
<evidence type="ECO:0000256" key="6">
    <source>
        <dbReference type="ARBA" id="ARBA00023157"/>
    </source>
</evidence>
<sequence length="226" mass="25027">MLIHSSSTLTSLYIIFSNSYSLICILYMDSPSFVSFFFAIFLSVIWTSQAYTFYAGGKQGWILKPSESYSHWAERNRFQVNDTIVFKYKKGSDSVLVVHKDDYFKCKKDKPIHKLNNGKSKLKFTRSGAFYFISGKDDNCEKGQKLLVVVLSPNHKRHKSPSPATQTPSSSPVTTPTQPPEDIPSVVAPSPQSISPAPAPTKSAAVVVGSSGFVWVFSLIMAIVVL</sequence>
<feature type="transmembrane region" description="Helical" evidence="11">
    <location>
        <begin position="34"/>
        <end position="54"/>
    </location>
</feature>
<comment type="caution">
    <text evidence="13">The sequence shown here is derived from an EMBL/GenBank/DDBJ whole genome shotgun (WGS) entry which is preliminary data.</text>
</comment>
<feature type="region of interest" description="Disordered" evidence="10">
    <location>
        <begin position="154"/>
        <end position="200"/>
    </location>
</feature>
<comment type="subcellular location">
    <subcellularLocation>
        <location evidence="1">Cell membrane</location>
        <topology evidence="1">Lipid-anchor</topology>
        <topology evidence="1">GPI-anchor</topology>
    </subcellularLocation>
</comment>
<feature type="compositionally biased region" description="Low complexity" evidence="10">
    <location>
        <begin position="161"/>
        <end position="176"/>
    </location>
</feature>
<keyword evidence="8" id="KW-0449">Lipoprotein</keyword>
<proteinExistence type="inferred from homology"/>
<keyword evidence="11" id="KW-0812">Transmembrane</keyword>
<evidence type="ECO:0000256" key="2">
    <source>
        <dbReference type="ARBA" id="ARBA00022475"/>
    </source>
</evidence>
<keyword evidence="7" id="KW-0325">Glycoprotein</keyword>
<dbReference type="PANTHER" id="PTHR33021:SF514">
    <property type="entry name" value="PHYTOCYANIN DOMAIN-CONTAINING PROTEIN"/>
    <property type="match status" value="1"/>
</dbReference>
<dbReference type="SMR" id="A0A314KJX6"/>
<keyword evidence="3" id="KW-0336">GPI-anchor</keyword>
<reference evidence="13" key="1">
    <citation type="submission" date="2016-11" db="EMBL/GenBank/DDBJ databases">
        <title>The genome of Nicotiana attenuata.</title>
        <authorList>
            <person name="Xu S."/>
            <person name="Brockmoeller T."/>
            <person name="Gaquerel E."/>
            <person name="Navarro A."/>
            <person name="Kuhl H."/>
            <person name="Gase K."/>
            <person name="Ling Z."/>
            <person name="Zhou W."/>
            <person name="Kreitzer C."/>
            <person name="Stanke M."/>
            <person name="Tang H."/>
            <person name="Lyons E."/>
            <person name="Pandey P."/>
            <person name="Pandey S.P."/>
            <person name="Timmermann B."/>
            <person name="Baldwin I.T."/>
        </authorList>
    </citation>
    <scope>NUCLEOTIDE SEQUENCE [LARGE SCALE GENOMIC DNA]</scope>
    <source>
        <strain evidence="13">UT</strain>
    </source>
</reference>
<feature type="transmembrane region" description="Helical" evidence="11">
    <location>
        <begin position="204"/>
        <end position="225"/>
    </location>
</feature>
<organism evidence="13 14">
    <name type="scientific">Nicotiana attenuata</name>
    <name type="common">Coyote tobacco</name>
    <dbReference type="NCBI Taxonomy" id="49451"/>
    <lineage>
        <taxon>Eukaryota</taxon>
        <taxon>Viridiplantae</taxon>
        <taxon>Streptophyta</taxon>
        <taxon>Embryophyta</taxon>
        <taxon>Tracheophyta</taxon>
        <taxon>Spermatophyta</taxon>
        <taxon>Magnoliopsida</taxon>
        <taxon>eudicotyledons</taxon>
        <taxon>Gunneridae</taxon>
        <taxon>Pentapetalae</taxon>
        <taxon>asterids</taxon>
        <taxon>lamiids</taxon>
        <taxon>Solanales</taxon>
        <taxon>Solanaceae</taxon>
        <taxon>Nicotianoideae</taxon>
        <taxon>Nicotianeae</taxon>
        <taxon>Nicotiana</taxon>
    </lineage>
</organism>
<dbReference type="PANTHER" id="PTHR33021">
    <property type="entry name" value="BLUE COPPER PROTEIN"/>
    <property type="match status" value="1"/>
</dbReference>
<dbReference type="AlphaFoldDB" id="A0A314KJX6"/>
<dbReference type="FunFam" id="2.60.40.420:FF:000010">
    <property type="entry name" value="Early nodulin-like protein 1"/>
    <property type="match status" value="1"/>
</dbReference>
<keyword evidence="4" id="KW-0732">Signal</keyword>
<feature type="domain" description="Phytocyanin" evidence="12">
    <location>
        <begin position="51"/>
        <end position="152"/>
    </location>
</feature>
<dbReference type="EMBL" id="MJEQ01001770">
    <property type="protein sequence ID" value="OIT29492.1"/>
    <property type="molecule type" value="Genomic_DNA"/>
</dbReference>
<evidence type="ECO:0000256" key="4">
    <source>
        <dbReference type="ARBA" id="ARBA00022729"/>
    </source>
</evidence>
<feature type="compositionally biased region" description="Low complexity" evidence="10">
    <location>
        <begin position="183"/>
        <end position="196"/>
    </location>
</feature>
<keyword evidence="6" id="KW-1015">Disulfide bond</keyword>
<evidence type="ECO:0000313" key="14">
    <source>
        <dbReference type="Proteomes" id="UP000187609"/>
    </source>
</evidence>
<dbReference type="GO" id="GO:0098552">
    <property type="term" value="C:side of membrane"/>
    <property type="evidence" value="ECO:0007669"/>
    <property type="project" value="UniProtKB-KW"/>
</dbReference>
<dbReference type="GO" id="GO:0005886">
    <property type="term" value="C:plasma membrane"/>
    <property type="evidence" value="ECO:0007669"/>
    <property type="project" value="UniProtKB-SubCell"/>
</dbReference>
<keyword evidence="2" id="KW-1003">Cell membrane</keyword>
<dbReference type="InterPro" id="IPR008972">
    <property type="entry name" value="Cupredoxin"/>
</dbReference>
<keyword evidence="11" id="KW-1133">Transmembrane helix</keyword>
<evidence type="ECO:0000256" key="11">
    <source>
        <dbReference type="SAM" id="Phobius"/>
    </source>
</evidence>
<keyword evidence="5 11" id="KW-0472">Membrane</keyword>
<evidence type="ECO:0000313" key="13">
    <source>
        <dbReference type="EMBL" id="OIT29492.1"/>
    </source>
</evidence>
<evidence type="ECO:0000256" key="5">
    <source>
        <dbReference type="ARBA" id="ARBA00023136"/>
    </source>
</evidence>
<dbReference type="Pfam" id="PF02298">
    <property type="entry name" value="Cu_bind_like"/>
    <property type="match status" value="1"/>
</dbReference>
<dbReference type="Gramene" id="OIT29492">
    <property type="protein sequence ID" value="OIT29492"/>
    <property type="gene ID" value="A4A49_28778"/>
</dbReference>
<feature type="transmembrane region" description="Helical" evidence="11">
    <location>
        <begin position="12"/>
        <end position="28"/>
    </location>
</feature>
<evidence type="ECO:0000256" key="1">
    <source>
        <dbReference type="ARBA" id="ARBA00004609"/>
    </source>
</evidence>
<evidence type="ECO:0000256" key="8">
    <source>
        <dbReference type="ARBA" id="ARBA00023288"/>
    </source>
</evidence>
<protein>
    <submittedName>
        <fullName evidence="13">Early nodulin-like protein 2</fullName>
    </submittedName>
</protein>
<dbReference type="InterPro" id="IPR041846">
    <property type="entry name" value="ENL_dom"/>
</dbReference>